<protein>
    <recommendedName>
        <fullName evidence="3">F-box domain-containing protein</fullName>
    </recommendedName>
</protein>
<proteinExistence type="predicted"/>
<accession>A0AA39WSJ7</accession>
<organism evidence="1 2">
    <name type="scientific">Immersiella caudata</name>
    <dbReference type="NCBI Taxonomy" id="314043"/>
    <lineage>
        <taxon>Eukaryota</taxon>
        <taxon>Fungi</taxon>
        <taxon>Dikarya</taxon>
        <taxon>Ascomycota</taxon>
        <taxon>Pezizomycotina</taxon>
        <taxon>Sordariomycetes</taxon>
        <taxon>Sordariomycetidae</taxon>
        <taxon>Sordariales</taxon>
        <taxon>Lasiosphaeriaceae</taxon>
        <taxon>Immersiella</taxon>
    </lineage>
</organism>
<name>A0AA39WSJ7_9PEZI</name>
<dbReference type="Proteomes" id="UP001175000">
    <property type="component" value="Unassembled WGS sequence"/>
</dbReference>
<dbReference type="AlphaFoldDB" id="A0AA39WSJ7"/>
<comment type="caution">
    <text evidence="1">The sequence shown here is derived from an EMBL/GenBank/DDBJ whole genome shotgun (WGS) entry which is preliminary data.</text>
</comment>
<evidence type="ECO:0000313" key="1">
    <source>
        <dbReference type="EMBL" id="KAK0620731.1"/>
    </source>
</evidence>
<evidence type="ECO:0008006" key="3">
    <source>
        <dbReference type="Google" id="ProtNLM"/>
    </source>
</evidence>
<dbReference type="EMBL" id="JAULSU010000004">
    <property type="protein sequence ID" value="KAK0620731.1"/>
    <property type="molecule type" value="Genomic_DNA"/>
</dbReference>
<evidence type="ECO:0000313" key="2">
    <source>
        <dbReference type="Proteomes" id="UP001175000"/>
    </source>
</evidence>
<sequence>METQHIVQSHGGTGQSDSGLELTPEMGIMSLPVELLLSIVWSNRLDQDDVGALRATCRAFAPAAASRLFFRIYISKLIADRDDFIAICNSPHLAHHVREVEWLEISHAVDDFINKFPANEEWTLADPLANLYRYMETASASLFWLFNTPTDPVRTVAFDADAIAATRRDTVAAFCPVFEAAIDKLPNVQAFISRPMTSERVLSNLEYPITAWQFQSFQETAPANSETNDGLFLFLLPAMGRPTSSVAQLRWHEEFPGFSFLRTFPDSAFEGLESLEIHLVQWPGRVHLEDEYDLSRLKAALINASPSLRHFTLGMENVSLKIGGRPLDAGLPAKISGWLSNGHFALRSLSLYHVRVSANTLLQLVRANASSLHHLRTENIPVSFRLMRSISRIQGLRLDSIQIIRDAEEVQGEGPRWGHDYIDDELSTLDEEEFSNDESPHAWSGLLLRKELVSEASLLRFLRGAPIANDDDQRIHDSVNADVPVLISTLPKDKTTIENDSASETESEGSVEYRRRTGPWWAWGRYFHLDDNGQVFAWQVPEESSDEHKTETWRFTSRDSEVAFGDDPLEYFEDWDPEAGDHEEPMPYCPALTKFATRGLDEEDIEAYLGDSETFQLVQNLNDIDEIIADHPREGGDPNSLEAYCVEGPGLEFWKTLKQVRPPRGAVRYDVAEDPLSNFIHIFPACKIAERRRQDVFTLLGSRRFHGPSTSFSWYGLTHKQFGKKAEMGENEDAEAEKPVLFLVVQLSDGPRAVPFPGFRYHAWQHCLLVKVQDTTMATSWLLLSLRNLWVEGEKNNATD</sequence>
<gene>
    <name evidence="1" type="ORF">B0T14DRAFT_567463</name>
</gene>
<reference evidence="1" key="1">
    <citation type="submission" date="2023-06" db="EMBL/GenBank/DDBJ databases">
        <title>Genome-scale phylogeny and comparative genomics of the fungal order Sordariales.</title>
        <authorList>
            <consortium name="Lawrence Berkeley National Laboratory"/>
            <person name="Hensen N."/>
            <person name="Bonometti L."/>
            <person name="Westerberg I."/>
            <person name="Brannstrom I.O."/>
            <person name="Guillou S."/>
            <person name="Cros-Aarteil S."/>
            <person name="Calhoun S."/>
            <person name="Haridas S."/>
            <person name="Kuo A."/>
            <person name="Mondo S."/>
            <person name="Pangilinan J."/>
            <person name="Riley R."/>
            <person name="Labutti K."/>
            <person name="Andreopoulos B."/>
            <person name="Lipzen A."/>
            <person name="Chen C."/>
            <person name="Yanf M."/>
            <person name="Daum C."/>
            <person name="Ng V."/>
            <person name="Clum A."/>
            <person name="Steindorff A."/>
            <person name="Ohm R."/>
            <person name="Martin F."/>
            <person name="Silar P."/>
            <person name="Natvig D."/>
            <person name="Lalanne C."/>
            <person name="Gautier V."/>
            <person name="Ament-Velasquez S.L."/>
            <person name="Kruys A."/>
            <person name="Hutchinson M.I."/>
            <person name="Powell A.J."/>
            <person name="Barry K."/>
            <person name="Miller A.N."/>
            <person name="Grigoriev I.V."/>
            <person name="Debuchy R."/>
            <person name="Gladieux P."/>
            <person name="Thoren M.H."/>
            <person name="Johannesson H."/>
        </authorList>
    </citation>
    <scope>NUCLEOTIDE SEQUENCE</scope>
    <source>
        <strain evidence="1">CBS 606.72</strain>
    </source>
</reference>
<keyword evidence="2" id="KW-1185">Reference proteome</keyword>